<protein>
    <submittedName>
        <fullName evidence="2">Uncharacterized protein</fullName>
    </submittedName>
</protein>
<accession>M3AN87</accession>
<dbReference type="VEuPathDB" id="FungiDB:MYCFIDRAFT_83727"/>
<dbReference type="KEGG" id="pfj:MYCFIDRAFT_83727"/>
<dbReference type="STRING" id="383855.M3AN87"/>
<keyword evidence="1" id="KW-0812">Transmembrane</keyword>
<feature type="transmembrane region" description="Helical" evidence="1">
    <location>
        <begin position="167"/>
        <end position="187"/>
    </location>
</feature>
<dbReference type="Proteomes" id="UP000016932">
    <property type="component" value="Unassembled WGS sequence"/>
</dbReference>
<sequence length="220" mass="24558">MEEQVNEAHLVLKNNSRVIGELSKAYGSLLDARGAAVPVVDESIFAIEEFQRQLAGTVQDLIMHQSRLEALLKMCADRKSLLQGALQFRSMQLSRALAERTHHSTINMEGVTVQMHRIARKTLVETVSMRIITVVTLLFLPGTFISFPDGATRFSQQNIGTGALKLYLLVSLPLMCLTLVAWAIMYVREKNRTKEDIHDVRMIEAGEGFSIPTTSTTKGR</sequence>
<dbReference type="eggNOG" id="ENOG502SJEH">
    <property type="taxonomic scope" value="Eukaryota"/>
</dbReference>
<gene>
    <name evidence="2" type="ORF">MYCFIDRAFT_83727</name>
</gene>
<dbReference type="RefSeq" id="XP_007931174.1">
    <property type="nucleotide sequence ID" value="XM_007932983.1"/>
</dbReference>
<dbReference type="AlphaFoldDB" id="M3AN87"/>
<feature type="transmembrane region" description="Helical" evidence="1">
    <location>
        <begin position="127"/>
        <end position="147"/>
    </location>
</feature>
<dbReference type="HOGENOM" id="CLU_1256529_0_0_1"/>
<name>M3AN87_PSEFD</name>
<dbReference type="GeneID" id="19342097"/>
<dbReference type="OrthoDB" id="5396681at2759"/>
<keyword evidence="3" id="KW-1185">Reference proteome</keyword>
<evidence type="ECO:0000256" key="1">
    <source>
        <dbReference type="SAM" id="Phobius"/>
    </source>
</evidence>
<keyword evidence="1" id="KW-1133">Transmembrane helix</keyword>
<proteinExistence type="predicted"/>
<keyword evidence="1" id="KW-0472">Membrane</keyword>
<evidence type="ECO:0000313" key="3">
    <source>
        <dbReference type="Proteomes" id="UP000016932"/>
    </source>
</evidence>
<reference evidence="2 3" key="1">
    <citation type="journal article" date="2012" name="PLoS Pathog.">
        <title>Diverse lifestyles and strategies of plant pathogenesis encoded in the genomes of eighteen Dothideomycetes fungi.</title>
        <authorList>
            <person name="Ohm R.A."/>
            <person name="Feau N."/>
            <person name="Henrissat B."/>
            <person name="Schoch C.L."/>
            <person name="Horwitz B.A."/>
            <person name="Barry K.W."/>
            <person name="Condon B.J."/>
            <person name="Copeland A.C."/>
            <person name="Dhillon B."/>
            <person name="Glaser F."/>
            <person name="Hesse C.N."/>
            <person name="Kosti I."/>
            <person name="LaButti K."/>
            <person name="Lindquist E.A."/>
            <person name="Lucas S."/>
            <person name="Salamov A.A."/>
            <person name="Bradshaw R.E."/>
            <person name="Ciuffetti L."/>
            <person name="Hamelin R.C."/>
            <person name="Kema G.H.J."/>
            <person name="Lawrence C."/>
            <person name="Scott J.A."/>
            <person name="Spatafora J.W."/>
            <person name="Turgeon B.G."/>
            <person name="de Wit P.J.G.M."/>
            <person name="Zhong S."/>
            <person name="Goodwin S.B."/>
            <person name="Grigoriev I.V."/>
        </authorList>
    </citation>
    <scope>NUCLEOTIDE SEQUENCE [LARGE SCALE GENOMIC DNA]</scope>
    <source>
        <strain evidence="2 3">CIRAD86</strain>
    </source>
</reference>
<dbReference type="EMBL" id="KB446563">
    <property type="protein sequence ID" value="EME78932.1"/>
    <property type="molecule type" value="Genomic_DNA"/>
</dbReference>
<evidence type="ECO:0000313" key="2">
    <source>
        <dbReference type="EMBL" id="EME78932.1"/>
    </source>
</evidence>
<organism evidence="2 3">
    <name type="scientific">Pseudocercospora fijiensis (strain CIRAD86)</name>
    <name type="common">Black leaf streak disease fungus</name>
    <name type="synonym">Mycosphaerella fijiensis</name>
    <dbReference type="NCBI Taxonomy" id="383855"/>
    <lineage>
        <taxon>Eukaryota</taxon>
        <taxon>Fungi</taxon>
        <taxon>Dikarya</taxon>
        <taxon>Ascomycota</taxon>
        <taxon>Pezizomycotina</taxon>
        <taxon>Dothideomycetes</taxon>
        <taxon>Dothideomycetidae</taxon>
        <taxon>Mycosphaerellales</taxon>
        <taxon>Mycosphaerellaceae</taxon>
        <taxon>Pseudocercospora</taxon>
    </lineage>
</organism>